<reference evidence="1 2" key="1">
    <citation type="submission" date="2015-08" db="EMBL/GenBank/DDBJ databases">
        <title>Complete genome sequence of Sulfurifustis variabilis.</title>
        <authorList>
            <person name="Miura A."/>
            <person name="Kojima H."/>
            <person name="Fukui M."/>
        </authorList>
    </citation>
    <scope>NUCLEOTIDE SEQUENCE [LARGE SCALE GENOMIC DNA]</scope>
    <source>
        <strain evidence="2">skN76</strain>
    </source>
</reference>
<dbReference type="OrthoDB" id="9802417at2"/>
<dbReference type="EMBL" id="AP014936">
    <property type="protein sequence ID" value="BAU50091.1"/>
    <property type="molecule type" value="Genomic_DNA"/>
</dbReference>
<accession>A0A1B4VD21</accession>
<dbReference type="RefSeq" id="WP_096462419.1">
    <property type="nucleotide sequence ID" value="NZ_AP014936.1"/>
</dbReference>
<dbReference type="KEGG" id="sva:SVA_3555"/>
<protein>
    <recommendedName>
        <fullName evidence="3">BrnT family toxin</fullName>
    </recommendedName>
</protein>
<proteinExistence type="predicted"/>
<dbReference type="Gene3D" id="3.10.450.530">
    <property type="entry name" value="Ribonuclease toxin, BrnT, of type II toxin-antitoxin system"/>
    <property type="match status" value="1"/>
</dbReference>
<evidence type="ECO:0000313" key="1">
    <source>
        <dbReference type="EMBL" id="BAU50091.1"/>
    </source>
</evidence>
<gene>
    <name evidence="1" type="ORF">SVA_3555</name>
</gene>
<dbReference type="InterPro" id="IPR007460">
    <property type="entry name" value="BrnT_toxin"/>
</dbReference>
<dbReference type="InterPro" id="IPR038573">
    <property type="entry name" value="BrnT_sf"/>
</dbReference>
<sequence>MEIEWDPEKAAANFRKHGVRFAEAATVLDDPYAKTTEDNDHDEPRWITLGSDSTGTALIVVWALAGENIRLISARKASVQEKSQYER</sequence>
<organism evidence="1 2">
    <name type="scientific">Sulfurifustis variabilis</name>
    <dbReference type="NCBI Taxonomy" id="1675686"/>
    <lineage>
        <taxon>Bacteria</taxon>
        <taxon>Pseudomonadati</taxon>
        <taxon>Pseudomonadota</taxon>
        <taxon>Gammaproteobacteria</taxon>
        <taxon>Acidiferrobacterales</taxon>
        <taxon>Acidiferrobacteraceae</taxon>
        <taxon>Sulfurifustis</taxon>
    </lineage>
</organism>
<dbReference type="AlphaFoldDB" id="A0A1B4VD21"/>
<evidence type="ECO:0000313" key="2">
    <source>
        <dbReference type="Proteomes" id="UP000218899"/>
    </source>
</evidence>
<dbReference type="Pfam" id="PF04365">
    <property type="entry name" value="BrnT_toxin"/>
    <property type="match status" value="1"/>
</dbReference>
<dbReference type="Proteomes" id="UP000218899">
    <property type="component" value="Chromosome"/>
</dbReference>
<name>A0A1B4VD21_9GAMM</name>
<evidence type="ECO:0008006" key="3">
    <source>
        <dbReference type="Google" id="ProtNLM"/>
    </source>
</evidence>
<keyword evidence="2" id="KW-1185">Reference proteome</keyword>